<dbReference type="Gene3D" id="3.30.565.10">
    <property type="entry name" value="Histidine kinase-like ATPase, C-terminal domain"/>
    <property type="match status" value="1"/>
</dbReference>
<dbReference type="InterPro" id="IPR003018">
    <property type="entry name" value="GAF"/>
</dbReference>
<comment type="caution">
    <text evidence="6">The sequence shown here is derived from an EMBL/GenBank/DDBJ whole genome shotgun (WGS) entry which is preliminary data.</text>
</comment>
<accession>A0ABW7XNZ6</accession>
<dbReference type="Pfam" id="PF02518">
    <property type="entry name" value="HATPase_c"/>
    <property type="match status" value="1"/>
</dbReference>
<gene>
    <name evidence="6" type="ORF">ACH47X_20305</name>
</gene>
<keyword evidence="3" id="KW-0902">Two-component regulatory system</keyword>
<protein>
    <submittedName>
        <fullName evidence="6">GAF domain-containing protein</fullName>
    </submittedName>
</protein>
<evidence type="ECO:0000256" key="2">
    <source>
        <dbReference type="ARBA" id="ARBA00022777"/>
    </source>
</evidence>
<dbReference type="PANTHER" id="PTHR24421">
    <property type="entry name" value="NITRATE/NITRITE SENSOR PROTEIN NARX-RELATED"/>
    <property type="match status" value="1"/>
</dbReference>
<dbReference type="EMBL" id="JBIRYI010000013">
    <property type="protein sequence ID" value="MFI2489264.1"/>
    <property type="molecule type" value="Genomic_DNA"/>
</dbReference>
<evidence type="ECO:0000259" key="4">
    <source>
        <dbReference type="SMART" id="SM00065"/>
    </source>
</evidence>
<proteinExistence type="predicted"/>
<dbReference type="Pfam" id="PF07730">
    <property type="entry name" value="HisKA_3"/>
    <property type="match status" value="1"/>
</dbReference>
<dbReference type="SMART" id="SM00387">
    <property type="entry name" value="HATPase_c"/>
    <property type="match status" value="1"/>
</dbReference>
<dbReference type="InterPro" id="IPR036890">
    <property type="entry name" value="HATPase_C_sf"/>
</dbReference>
<dbReference type="InterPro" id="IPR050482">
    <property type="entry name" value="Sensor_HK_TwoCompSys"/>
</dbReference>
<feature type="domain" description="GAF" evidence="4">
    <location>
        <begin position="24"/>
        <end position="171"/>
    </location>
</feature>
<evidence type="ECO:0000259" key="5">
    <source>
        <dbReference type="SMART" id="SM00387"/>
    </source>
</evidence>
<keyword evidence="7" id="KW-1185">Reference proteome</keyword>
<dbReference type="Gene3D" id="1.20.5.1930">
    <property type="match status" value="1"/>
</dbReference>
<dbReference type="InterPro" id="IPR029016">
    <property type="entry name" value="GAF-like_dom_sf"/>
</dbReference>
<evidence type="ECO:0000256" key="1">
    <source>
        <dbReference type="ARBA" id="ARBA00022679"/>
    </source>
</evidence>
<name>A0ABW7XNZ6_9MICO</name>
<keyword evidence="1" id="KW-0808">Transferase</keyword>
<reference evidence="6 7" key="1">
    <citation type="submission" date="2024-10" db="EMBL/GenBank/DDBJ databases">
        <title>The Natural Products Discovery Center: Release of the First 8490 Sequenced Strains for Exploring Actinobacteria Biosynthetic Diversity.</title>
        <authorList>
            <person name="Kalkreuter E."/>
            <person name="Kautsar S.A."/>
            <person name="Yang D."/>
            <person name="Bader C.D."/>
            <person name="Teijaro C.N."/>
            <person name="Fluegel L."/>
            <person name="Davis C.M."/>
            <person name="Simpson J.R."/>
            <person name="Lauterbach L."/>
            <person name="Steele A.D."/>
            <person name="Gui C."/>
            <person name="Meng S."/>
            <person name="Li G."/>
            <person name="Viehrig K."/>
            <person name="Ye F."/>
            <person name="Su P."/>
            <person name="Kiefer A.F."/>
            <person name="Nichols A."/>
            <person name="Cepeda A.J."/>
            <person name="Yan W."/>
            <person name="Fan B."/>
            <person name="Jiang Y."/>
            <person name="Adhikari A."/>
            <person name="Zheng C.-J."/>
            <person name="Schuster L."/>
            <person name="Cowan T.M."/>
            <person name="Smanski M.J."/>
            <person name="Chevrette M.G."/>
            <person name="De Carvalho L.P.S."/>
            <person name="Shen B."/>
        </authorList>
    </citation>
    <scope>NUCLEOTIDE SEQUENCE [LARGE SCALE GENOMIC DNA]</scope>
    <source>
        <strain evidence="6 7">NPDC019481</strain>
    </source>
</reference>
<keyword evidence="2" id="KW-0418">Kinase</keyword>
<evidence type="ECO:0000313" key="6">
    <source>
        <dbReference type="EMBL" id="MFI2489264.1"/>
    </source>
</evidence>
<evidence type="ECO:0000313" key="7">
    <source>
        <dbReference type="Proteomes" id="UP001611580"/>
    </source>
</evidence>
<dbReference type="SMART" id="SM00065">
    <property type="entry name" value="GAF"/>
    <property type="match status" value="2"/>
</dbReference>
<feature type="domain" description="Histidine kinase/HSP90-like ATPase" evidence="5">
    <location>
        <begin position="451"/>
        <end position="540"/>
    </location>
</feature>
<dbReference type="Gene3D" id="3.30.450.40">
    <property type="match status" value="2"/>
</dbReference>
<dbReference type="RefSeq" id="WP_397406363.1">
    <property type="nucleotide sequence ID" value="NZ_JBIRYI010000013.1"/>
</dbReference>
<dbReference type="Proteomes" id="UP001611580">
    <property type="component" value="Unassembled WGS sequence"/>
</dbReference>
<dbReference type="InterPro" id="IPR003594">
    <property type="entry name" value="HATPase_dom"/>
</dbReference>
<dbReference type="SUPFAM" id="SSF55781">
    <property type="entry name" value="GAF domain-like"/>
    <property type="match status" value="2"/>
</dbReference>
<organism evidence="6 7">
    <name type="scientific">Promicromonospora kroppenstedtii</name>
    <dbReference type="NCBI Taxonomy" id="440482"/>
    <lineage>
        <taxon>Bacteria</taxon>
        <taxon>Bacillati</taxon>
        <taxon>Actinomycetota</taxon>
        <taxon>Actinomycetes</taxon>
        <taxon>Micrococcales</taxon>
        <taxon>Promicromonosporaceae</taxon>
        <taxon>Promicromonospora</taxon>
    </lineage>
</organism>
<dbReference type="PANTHER" id="PTHR24421:SF56">
    <property type="entry name" value="OXYGEN SENSOR HISTIDINE KINASE RESPONSE REGULATOR DOST"/>
    <property type="match status" value="1"/>
</dbReference>
<feature type="domain" description="GAF" evidence="4">
    <location>
        <begin position="192"/>
        <end position="339"/>
    </location>
</feature>
<dbReference type="Pfam" id="PF13185">
    <property type="entry name" value="GAF_2"/>
    <property type="match status" value="2"/>
</dbReference>
<dbReference type="InterPro" id="IPR011712">
    <property type="entry name" value="Sig_transdc_His_kin_sub3_dim/P"/>
</dbReference>
<dbReference type="SUPFAM" id="SSF55874">
    <property type="entry name" value="ATPase domain of HSP90 chaperone/DNA topoisomerase II/histidine kinase"/>
    <property type="match status" value="1"/>
</dbReference>
<sequence length="541" mass="57088">MAQHAHERTELLLDALANLGRGLDLETALNQISAIAARLVGARYVALGVLGDDGRIARFLTVGLSPAQVRAIGPYPTGHGILGELIRHPVPLRLHDLGEHPASVGFPANHPPMRSFLGVPLRVHGGAFGNLYLTEKLGGGDFTEEDQRLVEALAAGASVAIENANLYEESRLREQSARANDEISRRVLTGCSPEEVLALVADNALRVVGADTAIMALPENGYQHLVVRAAAGTEAKRLVGVMLPPGGTFSNVVLRSGEPIVSPDAVADERAQLSFDLRHEIGPLAVLPLGGPGGTRGVLAVGRFEGRMPFASVAVEALQGFAAQAAVALELAEHRVDAARFAVLRDRERIARDLHDLAVQRLYATGLGLLSLRRDLDGDHAHRVGRAVDEIDETIALIRTTVHRLQPGAARTPEGGLRSRVITEIDVATGPLGYAPRLRFDGPVDSAVPSDVADHVVAVLREGLSNVARHAHARSVAVRLAVSDDVVLTVMDDGVGIPGDVPQSGLRNLARRAAELGGVLGVGPGEAGGTRLEWRVPLDGA</sequence>
<evidence type="ECO:0000256" key="3">
    <source>
        <dbReference type="ARBA" id="ARBA00023012"/>
    </source>
</evidence>